<keyword evidence="4 8" id="KW-0378">Hydrolase</keyword>
<dbReference type="SMART" id="SM00235">
    <property type="entry name" value="ZnMc"/>
    <property type="match status" value="1"/>
</dbReference>
<dbReference type="Gene3D" id="3.40.390.10">
    <property type="entry name" value="Collagenase (Catalytic Domain)"/>
    <property type="match status" value="1"/>
</dbReference>
<organism evidence="12 13">
    <name type="scientific">Caerostris darwini</name>
    <dbReference type="NCBI Taxonomy" id="1538125"/>
    <lineage>
        <taxon>Eukaryota</taxon>
        <taxon>Metazoa</taxon>
        <taxon>Ecdysozoa</taxon>
        <taxon>Arthropoda</taxon>
        <taxon>Chelicerata</taxon>
        <taxon>Arachnida</taxon>
        <taxon>Araneae</taxon>
        <taxon>Araneomorphae</taxon>
        <taxon>Entelegynae</taxon>
        <taxon>Araneoidea</taxon>
        <taxon>Araneidae</taxon>
        <taxon>Caerostris</taxon>
    </lineage>
</organism>
<feature type="active site" evidence="8">
    <location>
        <position position="79"/>
    </location>
</feature>
<dbReference type="GO" id="GO:0006508">
    <property type="term" value="P:proteolysis"/>
    <property type="evidence" value="ECO:0007669"/>
    <property type="project" value="UniProtKB-KW"/>
</dbReference>
<comment type="subunit">
    <text evidence="1">Monomer.</text>
</comment>
<feature type="binding site" evidence="8">
    <location>
        <position position="88"/>
    </location>
    <ligand>
        <name>Zn(2+)</name>
        <dbReference type="ChEBI" id="CHEBI:29105"/>
        <note>catalytic</note>
    </ligand>
</feature>
<evidence type="ECO:0000256" key="7">
    <source>
        <dbReference type="ARBA" id="ARBA00025529"/>
    </source>
</evidence>
<keyword evidence="13" id="KW-1185">Reference proteome</keyword>
<comment type="function">
    <text evidence="7">Zinc metalloprotease. Provoques deadhesion of endothelial cells from cell cultures, and also degradation of fibronectin, fibrinogen and gelatin in vitro. Its role in the venom is not fully understood but it might act as a spreading factor that facilitates diffusion of other venom toxins. Alternatively, it might be involved in the proteolytic processing of other venom toxins or it might play a role in extra-oral digestion of prey.</text>
</comment>
<protein>
    <recommendedName>
        <fullName evidence="9">Metalloendopeptidase</fullName>
        <ecNumber evidence="9">3.4.24.-</ecNumber>
    </recommendedName>
</protein>
<dbReference type="InterPro" id="IPR001506">
    <property type="entry name" value="Peptidase_M12A"/>
</dbReference>
<dbReference type="GO" id="GO:0008270">
    <property type="term" value="F:zinc ion binding"/>
    <property type="evidence" value="ECO:0007669"/>
    <property type="project" value="UniProtKB-UniRule"/>
</dbReference>
<evidence type="ECO:0000313" key="12">
    <source>
        <dbReference type="EMBL" id="GIY50828.1"/>
    </source>
</evidence>
<evidence type="ECO:0000256" key="1">
    <source>
        <dbReference type="ARBA" id="ARBA00011245"/>
    </source>
</evidence>
<accession>A0AAV4TWU9</accession>
<reference evidence="12 13" key="1">
    <citation type="submission" date="2021-06" db="EMBL/GenBank/DDBJ databases">
        <title>Caerostris darwini draft genome.</title>
        <authorList>
            <person name="Kono N."/>
            <person name="Arakawa K."/>
        </authorList>
    </citation>
    <scope>NUCLEOTIDE SEQUENCE [LARGE SCALE GENOMIC DNA]</scope>
</reference>
<keyword evidence="10" id="KW-0812">Transmembrane</keyword>
<dbReference type="PROSITE" id="PS51864">
    <property type="entry name" value="ASTACIN"/>
    <property type="match status" value="1"/>
</dbReference>
<evidence type="ECO:0000256" key="8">
    <source>
        <dbReference type="PROSITE-ProRule" id="PRU01211"/>
    </source>
</evidence>
<evidence type="ECO:0000313" key="13">
    <source>
        <dbReference type="Proteomes" id="UP001054837"/>
    </source>
</evidence>
<dbReference type="EC" id="3.4.24.-" evidence="9"/>
<dbReference type="Pfam" id="PF01400">
    <property type="entry name" value="Astacin"/>
    <property type="match status" value="1"/>
</dbReference>
<evidence type="ECO:0000256" key="9">
    <source>
        <dbReference type="RuleBase" id="RU361183"/>
    </source>
</evidence>
<dbReference type="Proteomes" id="UP001054837">
    <property type="component" value="Unassembled WGS sequence"/>
</dbReference>
<proteinExistence type="predicted"/>
<keyword evidence="10" id="KW-1133">Transmembrane helix</keyword>
<keyword evidence="5 8" id="KW-0862">Zinc</keyword>
<feature type="transmembrane region" description="Helical" evidence="10">
    <location>
        <begin position="121"/>
        <end position="139"/>
    </location>
</feature>
<evidence type="ECO:0000256" key="5">
    <source>
        <dbReference type="ARBA" id="ARBA00022833"/>
    </source>
</evidence>
<dbReference type="GO" id="GO:0004222">
    <property type="term" value="F:metalloendopeptidase activity"/>
    <property type="evidence" value="ECO:0007669"/>
    <property type="project" value="UniProtKB-UniRule"/>
</dbReference>
<keyword evidence="3 8" id="KW-0479">Metal-binding</keyword>
<evidence type="ECO:0000256" key="4">
    <source>
        <dbReference type="ARBA" id="ARBA00022801"/>
    </source>
</evidence>
<feature type="binding site" evidence="8">
    <location>
        <position position="78"/>
    </location>
    <ligand>
        <name>Zn(2+)</name>
        <dbReference type="ChEBI" id="CHEBI:29105"/>
        <note>catalytic</note>
    </ligand>
</feature>
<keyword evidence="6 8" id="KW-0482">Metalloprotease</keyword>
<feature type="domain" description="Peptidase M12A" evidence="11">
    <location>
        <begin position="1"/>
        <end position="149"/>
    </location>
</feature>
<feature type="binding site" evidence="8">
    <location>
        <position position="82"/>
    </location>
    <ligand>
        <name>Zn(2+)</name>
        <dbReference type="ChEBI" id="CHEBI:29105"/>
        <note>catalytic</note>
    </ligand>
</feature>
<keyword evidence="2 8" id="KW-0645">Protease</keyword>
<dbReference type="SUPFAM" id="SSF55486">
    <property type="entry name" value="Metalloproteases ('zincins'), catalytic domain"/>
    <property type="match status" value="1"/>
</dbReference>
<gene>
    <name evidence="12" type="ORF">CDAR_537221</name>
</gene>
<evidence type="ECO:0000256" key="10">
    <source>
        <dbReference type="SAM" id="Phobius"/>
    </source>
</evidence>
<dbReference type="InterPro" id="IPR024079">
    <property type="entry name" value="MetalloPept_cat_dom_sf"/>
</dbReference>
<dbReference type="InterPro" id="IPR006026">
    <property type="entry name" value="Peptidase_Metallo"/>
</dbReference>
<comment type="caution">
    <text evidence="8">Lacks conserved residue(s) required for the propagation of feature annotation.</text>
</comment>
<evidence type="ECO:0000256" key="2">
    <source>
        <dbReference type="ARBA" id="ARBA00022670"/>
    </source>
</evidence>
<dbReference type="PRINTS" id="PR00480">
    <property type="entry name" value="ASTACIN"/>
</dbReference>
<keyword evidence="10" id="KW-0472">Membrane</keyword>
<evidence type="ECO:0000259" key="11">
    <source>
        <dbReference type="PROSITE" id="PS51864"/>
    </source>
</evidence>
<dbReference type="PANTHER" id="PTHR10127">
    <property type="entry name" value="DISCOIDIN, CUB, EGF, LAMININ , AND ZINC METALLOPROTEASE DOMAIN CONTAINING"/>
    <property type="match status" value="1"/>
</dbReference>
<comment type="cofactor">
    <cofactor evidence="8 9">
        <name>Zn(2+)</name>
        <dbReference type="ChEBI" id="CHEBI:29105"/>
    </cofactor>
    <text evidence="8 9">Binds 1 zinc ion per subunit.</text>
</comment>
<name>A0AAV4TWU9_9ARAC</name>
<sequence length="149" mass="17048">MTKPSLGNHADEKGRFLIAKAMLEFHKTSCIRFVPRTTETDYIEISPNGGCSSHIGRVGGAQSVTLGRGCYTVGIMVHELMHTLGFVHEQNRPDRDDYITVLWDNVKEGEYQTIIRMDMSTFFRIESVGAIFMILLYYYEKEICLCHVF</sequence>
<evidence type="ECO:0000256" key="6">
    <source>
        <dbReference type="ARBA" id="ARBA00023049"/>
    </source>
</evidence>
<dbReference type="AlphaFoldDB" id="A0AAV4TWU9"/>
<dbReference type="EMBL" id="BPLQ01010450">
    <property type="protein sequence ID" value="GIY50828.1"/>
    <property type="molecule type" value="Genomic_DNA"/>
</dbReference>
<evidence type="ECO:0000256" key="3">
    <source>
        <dbReference type="ARBA" id="ARBA00022723"/>
    </source>
</evidence>
<dbReference type="PANTHER" id="PTHR10127:SF780">
    <property type="entry name" value="METALLOENDOPEPTIDASE"/>
    <property type="match status" value="1"/>
</dbReference>
<comment type="caution">
    <text evidence="12">The sequence shown here is derived from an EMBL/GenBank/DDBJ whole genome shotgun (WGS) entry which is preliminary data.</text>
</comment>